<evidence type="ECO:0000313" key="3">
    <source>
        <dbReference type="Proteomes" id="UP001210925"/>
    </source>
</evidence>
<feature type="transmembrane region" description="Helical" evidence="1">
    <location>
        <begin position="227"/>
        <end position="245"/>
    </location>
</feature>
<feature type="transmembrane region" description="Helical" evidence="1">
    <location>
        <begin position="197"/>
        <end position="215"/>
    </location>
</feature>
<feature type="transmembrane region" description="Helical" evidence="1">
    <location>
        <begin position="43"/>
        <end position="61"/>
    </location>
</feature>
<accession>A0AAD5Y4V0</accession>
<name>A0AAD5Y4V0_9FUNG</name>
<dbReference type="EMBL" id="JADGKB010000017">
    <property type="protein sequence ID" value="KAJ3259539.1"/>
    <property type="molecule type" value="Genomic_DNA"/>
</dbReference>
<feature type="transmembrane region" description="Helical" evidence="1">
    <location>
        <begin position="113"/>
        <end position="135"/>
    </location>
</feature>
<keyword evidence="1" id="KW-1133">Transmembrane helix</keyword>
<dbReference type="AlphaFoldDB" id="A0AAD5Y4V0"/>
<gene>
    <name evidence="2" type="ORF">HK103_002092</name>
</gene>
<comment type="caution">
    <text evidence="2">The sequence shown here is derived from an EMBL/GenBank/DDBJ whole genome shotgun (WGS) entry which is preliminary data.</text>
</comment>
<keyword evidence="1" id="KW-0812">Transmembrane</keyword>
<evidence type="ECO:0000256" key="1">
    <source>
        <dbReference type="SAM" id="Phobius"/>
    </source>
</evidence>
<reference evidence="2" key="1">
    <citation type="submission" date="2020-05" db="EMBL/GenBank/DDBJ databases">
        <title>Phylogenomic resolution of chytrid fungi.</title>
        <authorList>
            <person name="Stajich J.E."/>
            <person name="Amses K."/>
            <person name="Simmons R."/>
            <person name="Seto K."/>
            <person name="Myers J."/>
            <person name="Bonds A."/>
            <person name="Quandt C.A."/>
            <person name="Barry K."/>
            <person name="Liu P."/>
            <person name="Grigoriev I."/>
            <person name="Longcore J.E."/>
            <person name="James T.Y."/>
        </authorList>
    </citation>
    <scope>NUCLEOTIDE SEQUENCE</scope>
    <source>
        <strain evidence="2">PLAUS21</strain>
    </source>
</reference>
<sequence>MSSQSFIQNLNTYSGLVSFAALILMLSMNHYRLGFHPKYFVRWMIYLDSIAFLITFIAEAYQFSLPNQQFAGCTGNTIGLMSNAIDSLKDGTKYGYLVFRGFQIWGTESPARISIMAFAGSFILYWLYILTSFSFRGDCSLPFLPQVTFNWSLVLLYVYWTIMDMVPSAILVIKFQDYVFLSPQDKKFHWILFREELRLFVSCVIMAGVTCNSIYNVISHSTFDPAPIAFVFTQYILVVNSLSVLDENCDLIKIPSDELTPLAPEQKESPQSQQHSSVYDQSAFNPEFNSYEGYRQPYNYGPYQYQDRSSGYLQPNYQPHSYAHLVISDQQAK</sequence>
<keyword evidence="3" id="KW-1185">Reference proteome</keyword>
<keyword evidence="1" id="KW-0472">Membrane</keyword>
<feature type="transmembrane region" description="Helical" evidence="1">
    <location>
        <begin position="12"/>
        <end position="31"/>
    </location>
</feature>
<dbReference type="Proteomes" id="UP001210925">
    <property type="component" value="Unassembled WGS sequence"/>
</dbReference>
<evidence type="ECO:0000313" key="2">
    <source>
        <dbReference type="EMBL" id="KAJ3259539.1"/>
    </source>
</evidence>
<proteinExistence type="predicted"/>
<protein>
    <submittedName>
        <fullName evidence="2">Uncharacterized protein</fullName>
    </submittedName>
</protein>
<organism evidence="2 3">
    <name type="scientific">Boothiomyces macroporosus</name>
    <dbReference type="NCBI Taxonomy" id="261099"/>
    <lineage>
        <taxon>Eukaryota</taxon>
        <taxon>Fungi</taxon>
        <taxon>Fungi incertae sedis</taxon>
        <taxon>Chytridiomycota</taxon>
        <taxon>Chytridiomycota incertae sedis</taxon>
        <taxon>Chytridiomycetes</taxon>
        <taxon>Rhizophydiales</taxon>
        <taxon>Terramycetaceae</taxon>
        <taxon>Boothiomyces</taxon>
    </lineage>
</organism>
<feature type="transmembrane region" description="Helical" evidence="1">
    <location>
        <begin position="155"/>
        <end position="176"/>
    </location>
</feature>